<name>A0A9P6G4Q1_9FUNG</name>
<protein>
    <submittedName>
        <fullName evidence="2">Uncharacterized protein</fullName>
    </submittedName>
</protein>
<dbReference type="EMBL" id="JAABOA010000061">
    <property type="protein sequence ID" value="KAF9586190.1"/>
    <property type="molecule type" value="Genomic_DNA"/>
</dbReference>
<feature type="compositionally biased region" description="Basic and acidic residues" evidence="1">
    <location>
        <begin position="92"/>
        <end position="102"/>
    </location>
</feature>
<feature type="region of interest" description="Disordered" evidence="1">
    <location>
        <begin position="239"/>
        <end position="324"/>
    </location>
</feature>
<accession>A0A9P6G4Q1</accession>
<feature type="region of interest" description="Disordered" evidence="1">
    <location>
        <begin position="19"/>
        <end position="197"/>
    </location>
</feature>
<comment type="caution">
    <text evidence="2">The sequence shown here is derived from an EMBL/GenBank/DDBJ whole genome shotgun (WGS) entry which is preliminary data.</text>
</comment>
<feature type="compositionally biased region" description="Acidic residues" evidence="1">
    <location>
        <begin position="305"/>
        <end position="324"/>
    </location>
</feature>
<feature type="compositionally biased region" description="Basic and acidic residues" evidence="1">
    <location>
        <begin position="282"/>
        <end position="292"/>
    </location>
</feature>
<feature type="compositionally biased region" description="Basic and acidic residues" evidence="1">
    <location>
        <begin position="251"/>
        <end position="264"/>
    </location>
</feature>
<reference evidence="2" key="1">
    <citation type="journal article" date="2020" name="Fungal Divers.">
        <title>Resolving the Mortierellaceae phylogeny through synthesis of multi-gene phylogenetics and phylogenomics.</title>
        <authorList>
            <person name="Vandepol N."/>
            <person name="Liber J."/>
            <person name="Desiro A."/>
            <person name="Na H."/>
            <person name="Kennedy M."/>
            <person name="Barry K."/>
            <person name="Grigoriev I.V."/>
            <person name="Miller A.N."/>
            <person name="O'Donnell K."/>
            <person name="Stajich J.E."/>
            <person name="Bonito G."/>
        </authorList>
    </citation>
    <scope>NUCLEOTIDE SEQUENCE</scope>
    <source>
        <strain evidence="2">KOD1015</strain>
    </source>
</reference>
<evidence type="ECO:0000313" key="2">
    <source>
        <dbReference type="EMBL" id="KAF9586190.1"/>
    </source>
</evidence>
<evidence type="ECO:0000313" key="3">
    <source>
        <dbReference type="Proteomes" id="UP000780801"/>
    </source>
</evidence>
<evidence type="ECO:0000256" key="1">
    <source>
        <dbReference type="SAM" id="MobiDB-lite"/>
    </source>
</evidence>
<feature type="region of interest" description="Disordered" evidence="1">
    <location>
        <begin position="206"/>
        <end position="225"/>
    </location>
</feature>
<proteinExistence type="predicted"/>
<feature type="compositionally biased region" description="Basic and acidic residues" evidence="1">
    <location>
        <begin position="41"/>
        <end position="51"/>
    </location>
</feature>
<feature type="compositionally biased region" description="Polar residues" evidence="1">
    <location>
        <begin position="268"/>
        <end position="277"/>
    </location>
</feature>
<feature type="compositionally biased region" description="Polar residues" evidence="1">
    <location>
        <begin position="21"/>
        <end position="34"/>
    </location>
</feature>
<dbReference type="Proteomes" id="UP000780801">
    <property type="component" value="Unassembled WGS sequence"/>
</dbReference>
<feature type="compositionally biased region" description="Basic and acidic residues" evidence="1">
    <location>
        <begin position="137"/>
        <end position="148"/>
    </location>
</feature>
<keyword evidence="3" id="KW-1185">Reference proteome</keyword>
<gene>
    <name evidence="2" type="ORF">BGW38_008728</name>
</gene>
<dbReference type="AlphaFoldDB" id="A0A9P6G4Q1"/>
<sequence length="324" mass="37188">MDGMMKVDEFIRRLKSLTPLARQTYTEQQLQLSESDSDIENEQKGQERSDIEQGGYYNQDVYSKHSEDEGEPPRVQSTRKYALYEADEDESESSHDEQDQRNGKQRTYSSRYRGALDSTLQHDQDAPQTLGCATPVVERKNPSFHEKATCSGQASHEKPKPSMADDPDALQHAFSGEPEVQFQCDSTSLGRMDDIRDREEHEERVIWEMGEDEDEEATEGRIQDNYISVKHVEEVNMASLTPAPSPTSRYDQSKCHDSQQRIEDLDVESSQWLTTQPPLLDEGTKSMNRNEQEAIAQSAKRTYEEQEEIEEDISCLEIDDLDMM</sequence>
<organism evidence="2 3">
    <name type="scientific">Lunasporangiospora selenospora</name>
    <dbReference type="NCBI Taxonomy" id="979761"/>
    <lineage>
        <taxon>Eukaryota</taxon>
        <taxon>Fungi</taxon>
        <taxon>Fungi incertae sedis</taxon>
        <taxon>Mucoromycota</taxon>
        <taxon>Mortierellomycotina</taxon>
        <taxon>Mortierellomycetes</taxon>
        <taxon>Mortierellales</taxon>
        <taxon>Mortierellaceae</taxon>
        <taxon>Lunasporangiospora</taxon>
    </lineage>
</organism>